<keyword evidence="1" id="KW-1133">Transmembrane helix</keyword>
<organism evidence="2 3">
    <name type="scientific">Compostimonas suwonensis</name>
    <dbReference type="NCBI Taxonomy" id="1048394"/>
    <lineage>
        <taxon>Bacteria</taxon>
        <taxon>Bacillati</taxon>
        <taxon>Actinomycetota</taxon>
        <taxon>Actinomycetes</taxon>
        <taxon>Micrococcales</taxon>
        <taxon>Microbacteriaceae</taxon>
        <taxon>Compostimonas</taxon>
    </lineage>
</organism>
<dbReference type="RefSeq" id="WP_100345696.1">
    <property type="nucleotide sequence ID" value="NZ_PGFB01000005.1"/>
</dbReference>
<proteinExistence type="predicted"/>
<gene>
    <name evidence="2" type="ORF">CLV54_2932</name>
</gene>
<reference evidence="2 3" key="1">
    <citation type="submission" date="2017-11" db="EMBL/GenBank/DDBJ databases">
        <title>Genomic Encyclopedia of Archaeal and Bacterial Type Strains, Phase II (KMG-II): From Individual Species to Whole Genera.</title>
        <authorList>
            <person name="Goeker M."/>
        </authorList>
    </citation>
    <scope>NUCLEOTIDE SEQUENCE [LARGE SCALE GENOMIC DNA]</scope>
    <source>
        <strain evidence="2 3">DSM 25625</strain>
    </source>
</reference>
<comment type="caution">
    <text evidence="2">The sequence shown here is derived from an EMBL/GenBank/DDBJ whole genome shotgun (WGS) entry which is preliminary data.</text>
</comment>
<protein>
    <submittedName>
        <fullName evidence="2">Uncharacterized protein</fullName>
    </submittedName>
</protein>
<dbReference type="Proteomes" id="UP000230161">
    <property type="component" value="Unassembled WGS sequence"/>
</dbReference>
<evidence type="ECO:0000313" key="3">
    <source>
        <dbReference type="Proteomes" id="UP000230161"/>
    </source>
</evidence>
<feature type="transmembrane region" description="Helical" evidence="1">
    <location>
        <begin position="12"/>
        <end position="34"/>
    </location>
</feature>
<dbReference type="EMBL" id="PGFB01000005">
    <property type="protein sequence ID" value="PJJ55585.1"/>
    <property type="molecule type" value="Genomic_DNA"/>
</dbReference>
<accession>A0A2M9BC93</accession>
<name>A0A2M9BC93_9MICO</name>
<keyword evidence="1" id="KW-0812">Transmembrane</keyword>
<dbReference type="AlphaFoldDB" id="A0A2M9BC93"/>
<keyword evidence="1" id="KW-0472">Membrane</keyword>
<evidence type="ECO:0000256" key="1">
    <source>
        <dbReference type="SAM" id="Phobius"/>
    </source>
</evidence>
<keyword evidence="3" id="KW-1185">Reference proteome</keyword>
<evidence type="ECO:0000313" key="2">
    <source>
        <dbReference type="EMBL" id="PJJ55585.1"/>
    </source>
</evidence>
<sequence>MPNLEQTTFPFWIVFTIAAVVIAAVIVIVIISVVRSTSTVRRAGHDPFTLQAELASRALDSRLLAKDAPIEERLAELDRLRTSGAITEPELARARADVLRGR</sequence>